<comment type="caution">
    <text evidence="1">The sequence shown here is derived from an EMBL/GenBank/DDBJ whole genome shotgun (WGS) entry which is preliminary data.</text>
</comment>
<dbReference type="EMBL" id="LGKO01000003">
    <property type="protein sequence ID" value="KPL83392.1"/>
    <property type="molecule type" value="Genomic_DNA"/>
</dbReference>
<organism evidence="1 2">
    <name type="scientific">Thermanaerothrix daxensis</name>
    <dbReference type="NCBI Taxonomy" id="869279"/>
    <lineage>
        <taxon>Bacteria</taxon>
        <taxon>Bacillati</taxon>
        <taxon>Chloroflexota</taxon>
        <taxon>Anaerolineae</taxon>
        <taxon>Anaerolineales</taxon>
        <taxon>Anaerolineaceae</taxon>
        <taxon>Thermanaerothrix</taxon>
    </lineage>
</organism>
<evidence type="ECO:0008006" key="3">
    <source>
        <dbReference type="Google" id="ProtNLM"/>
    </source>
</evidence>
<evidence type="ECO:0000313" key="1">
    <source>
        <dbReference type="EMBL" id="KPL83392.1"/>
    </source>
</evidence>
<keyword evidence="2" id="KW-1185">Reference proteome</keyword>
<dbReference type="AlphaFoldDB" id="A0A0P6Y2H1"/>
<dbReference type="RefSeq" id="WP_054521373.1">
    <property type="nucleotide sequence ID" value="NZ_LGKO01000003.1"/>
</dbReference>
<dbReference type="STRING" id="869279.SE15_06855"/>
<evidence type="ECO:0000313" key="2">
    <source>
        <dbReference type="Proteomes" id="UP000050544"/>
    </source>
</evidence>
<dbReference type="Proteomes" id="UP000050544">
    <property type="component" value="Unassembled WGS sequence"/>
</dbReference>
<name>A0A0P6Y2H1_9CHLR</name>
<proteinExistence type="predicted"/>
<protein>
    <recommendedName>
        <fullName evidence="3">Nitrogen regulatory protein P-II</fullName>
    </recommendedName>
</protein>
<reference evidence="1 2" key="1">
    <citation type="submission" date="2015-07" db="EMBL/GenBank/DDBJ databases">
        <title>Whole genome sequence of Thermanaerothrix daxensis DSM 23592.</title>
        <authorList>
            <person name="Hemp J."/>
            <person name="Ward L.M."/>
            <person name="Pace L.A."/>
            <person name="Fischer W.W."/>
        </authorList>
    </citation>
    <scope>NUCLEOTIDE SEQUENCE [LARGE SCALE GENOMIC DNA]</scope>
    <source>
        <strain evidence="1 2">GNS-1</strain>
    </source>
</reference>
<gene>
    <name evidence="1" type="ORF">SE15_06855</name>
</gene>
<accession>A0A0P6Y2H1</accession>
<sequence>MYLVLMVVDDERFVDPLLTRWEQAGVSGVTIVESTGWARRSRKRPLALRYLYGQSGGREVLGNYTLLAIVPDEVMARRCLEEAEALIGDLDQPDTGVFAAWPLALAKGVPLRLADEG</sequence>
<dbReference type="OrthoDB" id="164274at2"/>